<reference evidence="1" key="1">
    <citation type="submission" date="2020-04" db="EMBL/GenBank/DDBJ databases">
        <authorList>
            <person name="Broberg M."/>
        </authorList>
    </citation>
    <scope>NUCLEOTIDE SEQUENCE</scope>
</reference>
<sequence>MQGKGKGKEGYRKIEFCGKQATSDGLHYFWVDTCCIDKSSSAELQESLNSMFGWYQNAAKCYVYLADVPRKAEVNGLRRADWKLDLRASRWFHRESLLSEITKIPAMALRNSHLSTFSVQERMLWIKHRETKKAEDMAYSLFGIFNVQISLLYGEGEERAFERLRREIDHHDNPRKVVKKLPIAHGAAFDSHAEEQNPTCLEGTRVDVRSHISKWADDPQTEALFWLSGMAGTGKSTISRTLASSYDRRGRLAASFFFKKGEADRGGVSKFFTTIAAQLAQYIPATAQHIHSTISADPVIPLIASRAARLPAPSYLIIVDALDECEVEKDMTLLIKLFSDIRQKAPGLKVFITSRPELPIRLGFKATKGAYDKVILHEIADSVIKHDITAFLAHELEQIRHDYNESVEEEERQLPASWPTQQDSQDLIKMTVPLFISAATVCLFIADRVGGNPRKKLEKLLMNRARAQGSKLDAMYLVVLEQLLAGLSGQYSQEVLAQSQKVVGSIVVLASLLSPSALARLLDLPIEDVSDLLDLLHSVLSVPSSSKQPIRLLHLSFRDFLLDPKQSEKNPFG</sequence>
<name>A0ACA9TWF4_BIOOC</name>
<reference evidence="1" key="2">
    <citation type="submission" date="2021-10" db="EMBL/GenBank/DDBJ databases">
        <authorList>
            <person name="Piombo E."/>
        </authorList>
    </citation>
    <scope>NUCLEOTIDE SEQUENCE</scope>
</reference>
<proteinExistence type="predicted"/>
<keyword evidence="2" id="KW-1185">Reference proteome</keyword>
<feature type="non-terminal residue" evidence="1">
    <location>
        <position position="573"/>
    </location>
</feature>
<accession>A0ACA9TWF4</accession>
<dbReference type="Proteomes" id="UP000836387">
    <property type="component" value="Unassembled WGS sequence"/>
</dbReference>
<dbReference type="EMBL" id="CADEHS020000008">
    <property type="protein sequence ID" value="CAG9944912.1"/>
    <property type="molecule type" value="Genomic_DNA"/>
</dbReference>
<organism evidence="1 2">
    <name type="scientific">Clonostachys rosea f. rosea IK726</name>
    <dbReference type="NCBI Taxonomy" id="1349383"/>
    <lineage>
        <taxon>Eukaryota</taxon>
        <taxon>Fungi</taxon>
        <taxon>Dikarya</taxon>
        <taxon>Ascomycota</taxon>
        <taxon>Pezizomycotina</taxon>
        <taxon>Sordariomycetes</taxon>
        <taxon>Hypocreomycetidae</taxon>
        <taxon>Hypocreales</taxon>
        <taxon>Bionectriaceae</taxon>
        <taxon>Clonostachys</taxon>
    </lineage>
</organism>
<evidence type="ECO:0000313" key="1">
    <source>
        <dbReference type="EMBL" id="CAG9944912.1"/>
    </source>
</evidence>
<comment type="caution">
    <text evidence="1">The sequence shown here is derived from an EMBL/GenBank/DDBJ whole genome shotgun (WGS) entry which is preliminary data.</text>
</comment>
<protein>
    <submittedName>
        <fullName evidence="1">Uncharacterized protein</fullName>
    </submittedName>
</protein>
<evidence type="ECO:0000313" key="2">
    <source>
        <dbReference type="Proteomes" id="UP000836387"/>
    </source>
</evidence>
<gene>
    <name evidence="1" type="ORF">CRV2_00011005</name>
</gene>